<name>A0ABN0NZI8_TRELE</name>
<protein>
    <recommendedName>
        <fullName evidence="4">Tetratricopeptide repeat protein</fullName>
    </recommendedName>
</protein>
<sequence>MGKKLFGIKNCIVVLLFACMFFTPLFSDNPAQYRTTALRFIDSAKNCFVHADYENAVSQAAAGLTYDDSVADLYYIQALALSVQEAPAYMITPLLRNSLSRTWYAYNRDAARLLLADLYTRTGHSADTLSLLDETPQLNDSQALCTRAKALYILGDINQARSVLERGALQYPSEADFVRLFFNFEQTVSAKTSSSADTDKQKNAIDKRFNELAGFFVTRAKQLGETETDLLLKAAAFAVQPDEKVRLLKEWNAYGKSDPWYGVYALENGLLNETEAFEYELPFLSGVMDYTCVKAFLSLIRDQSVKERIQNFYASYEGTISFDTDKDTVADLFAVYRYGRPQRIECDSEQNGRISWAADCDYGSPVKIVLFDFENTNLTLWYGIWPAVARAVVANDSIVYDLTADRVYWSPFQIIRDPLFEANGGSSLYIPVLTQAQTRFPLESLFENSYAVERNTEEYSNSRVRLSIAQGRIQNAVYTENGTPYAYAHFENGVLMFRNVDRDKNGTYEITELYGFNEEQAQKYRSAEEEAKLSAVLFGFNDMAKGLFLQKTVSDTAGSSGEYIEEYGASGSYSVTWKDASAAGWDVFYERIDGLTEQITYTQPFSKTRVQVDLKNGIPVSVNGRPVIKDPDENFFWLDVYPGPSYAKKIKEMLNRKGGSGVIVTTTQSMWLKEQDRFFRIFGVKSGDAYFGEVIYE</sequence>
<feature type="signal peptide" evidence="1">
    <location>
        <begin position="1"/>
        <end position="27"/>
    </location>
</feature>
<proteinExistence type="predicted"/>
<feature type="chain" id="PRO_5045431116" description="Tetratricopeptide repeat protein" evidence="1">
    <location>
        <begin position="28"/>
        <end position="697"/>
    </location>
</feature>
<accession>A0ABN0NZI8</accession>
<keyword evidence="3" id="KW-1185">Reference proteome</keyword>
<dbReference type="RefSeq" id="WP_021687280.1">
    <property type="nucleotide sequence ID" value="NZ_KI260564.1"/>
</dbReference>
<keyword evidence="1" id="KW-0732">Signal</keyword>
<evidence type="ECO:0000313" key="3">
    <source>
        <dbReference type="Proteomes" id="UP000016649"/>
    </source>
</evidence>
<organism evidence="2 3">
    <name type="scientific">Treponema lecithinolyticum ATCC 700332</name>
    <dbReference type="NCBI Taxonomy" id="1321815"/>
    <lineage>
        <taxon>Bacteria</taxon>
        <taxon>Pseudomonadati</taxon>
        <taxon>Spirochaetota</taxon>
        <taxon>Spirochaetia</taxon>
        <taxon>Spirochaetales</taxon>
        <taxon>Treponemataceae</taxon>
        <taxon>Treponema</taxon>
    </lineage>
</organism>
<gene>
    <name evidence="2" type="ORF">HMPREF9193_01069</name>
</gene>
<dbReference type="Proteomes" id="UP000016649">
    <property type="component" value="Unassembled WGS sequence"/>
</dbReference>
<evidence type="ECO:0008006" key="4">
    <source>
        <dbReference type="Google" id="ProtNLM"/>
    </source>
</evidence>
<evidence type="ECO:0000313" key="2">
    <source>
        <dbReference type="EMBL" id="ERJ93393.1"/>
    </source>
</evidence>
<comment type="caution">
    <text evidence="2">The sequence shown here is derived from an EMBL/GenBank/DDBJ whole genome shotgun (WGS) entry which is preliminary data.</text>
</comment>
<evidence type="ECO:0000256" key="1">
    <source>
        <dbReference type="SAM" id="SignalP"/>
    </source>
</evidence>
<reference evidence="2 3" key="1">
    <citation type="submission" date="2013-08" db="EMBL/GenBank/DDBJ databases">
        <authorList>
            <person name="Weinstock G."/>
            <person name="Sodergren E."/>
            <person name="Wylie T."/>
            <person name="Fulton L."/>
            <person name="Fulton R."/>
            <person name="Fronick C."/>
            <person name="O'Laughlin M."/>
            <person name="Godfrey J."/>
            <person name="Miner T."/>
            <person name="Herter B."/>
            <person name="Appelbaum E."/>
            <person name="Cordes M."/>
            <person name="Lek S."/>
            <person name="Wollam A."/>
            <person name="Pepin K.H."/>
            <person name="Palsikar V.B."/>
            <person name="Mitreva M."/>
            <person name="Wilson R.K."/>
        </authorList>
    </citation>
    <scope>NUCLEOTIDE SEQUENCE [LARGE SCALE GENOMIC DNA]</scope>
    <source>
        <strain evidence="2 3">ATCC 700332</strain>
    </source>
</reference>
<dbReference type="EMBL" id="AWVH01000026">
    <property type="protein sequence ID" value="ERJ93393.1"/>
    <property type="molecule type" value="Genomic_DNA"/>
</dbReference>